<feature type="compositionally biased region" description="Basic and acidic residues" evidence="1">
    <location>
        <begin position="132"/>
        <end position="153"/>
    </location>
</feature>
<dbReference type="RefSeq" id="WP_119970367.1">
    <property type="nucleotide sequence ID" value="NZ_JBHSQA010000048.1"/>
</dbReference>
<comment type="caution">
    <text evidence="2">The sequence shown here is derived from an EMBL/GenBank/DDBJ whole genome shotgun (WGS) entry which is preliminary data.</text>
</comment>
<dbReference type="Proteomes" id="UP000272015">
    <property type="component" value="Unassembled WGS sequence"/>
</dbReference>
<evidence type="ECO:0000313" key="2">
    <source>
        <dbReference type="EMBL" id="RJT92308.1"/>
    </source>
</evidence>
<sequence length="281" mass="31109">MADESDGIEEAFEGQLRVLVTAAGRIGETFARAREDALRKAQVSSEKEARELSSRLEAERQTAHTEFGNVYRNDWWDKATPEQIGNTYQTARAWSHEDPEAVRAESRMRDELRSRYGVDVNNTNADPAAVREAVERAEQNRGQSDAERQRATAEEAEAARLLSEADRADNTAERAREQAEHEPDPEQRQESREQAESHQSRADAVRADAEPLYDSADRRQATAADLEAKGVSAEAVGAKMRADVSQAKPATEATKATVGKAPKARNTRGRAPQAQRAEPSR</sequence>
<keyword evidence="3" id="KW-1185">Reference proteome</keyword>
<accession>A0A3A5MYJ6</accession>
<name>A0A3A5MYJ6_9MICO</name>
<dbReference type="AlphaFoldDB" id="A0A3A5MYJ6"/>
<feature type="region of interest" description="Disordered" evidence="1">
    <location>
        <begin position="132"/>
        <end position="281"/>
    </location>
</feature>
<proteinExistence type="predicted"/>
<gene>
    <name evidence="2" type="ORF">D6T64_00420</name>
</gene>
<feature type="compositionally biased region" description="Basic and acidic residues" evidence="1">
    <location>
        <begin position="163"/>
        <end position="220"/>
    </location>
</feature>
<evidence type="ECO:0000313" key="3">
    <source>
        <dbReference type="Proteomes" id="UP000272015"/>
    </source>
</evidence>
<protein>
    <recommendedName>
        <fullName evidence="4">Colicin import membrane protein</fullName>
    </recommendedName>
</protein>
<evidence type="ECO:0000256" key="1">
    <source>
        <dbReference type="SAM" id="MobiDB-lite"/>
    </source>
</evidence>
<evidence type="ECO:0008006" key="4">
    <source>
        <dbReference type="Google" id="ProtNLM"/>
    </source>
</evidence>
<dbReference type="OrthoDB" id="5122593at2"/>
<organism evidence="2 3">
    <name type="scientific">Cryobacterium melibiosiphilum</name>
    <dbReference type="NCBI Taxonomy" id="995039"/>
    <lineage>
        <taxon>Bacteria</taxon>
        <taxon>Bacillati</taxon>
        <taxon>Actinomycetota</taxon>
        <taxon>Actinomycetes</taxon>
        <taxon>Micrococcales</taxon>
        <taxon>Microbacteriaceae</taxon>
        <taxon>Cryobacterium</taxon>
    </lineage>
</organism>
<reference evidence="2 3" key="1">
    <citation type="submission" date="2018-09" db="EMBL/GenBank/DDBJ databases">
        <title>Novel species of Cryobacterium.</title>
        <authorList>
            <person name="Liu Q."/>
            <person name="Xin Y.-H."/>
        </authorList>
    </citation>
    <scope>NUCLEOTIDE SEQUENCE [LARGE SCALE GENOMIC DNA]</scope>
    <source>
        <strain evidence="2 3">Hh39</strain>
    </source>
</reference>
<dbReference type="EMBL" id="QZVS01000025">
    <property type="protein sequence ID" value="RJT92308.1"/>
    <property type="molecule type" value="Genomic_DNA"/>
</dbReference>